<feature type="compositionally biased region" description="Polar residues" evidence="1">
    <location>
        <begin position="36"/>
        <end position="53"/>
    </location>
</feature>
<dbReference type="OrthoDB" id="10547382at2759"/>
<organism evidence="2 3">
    <name type="scientific">Dentipellis fragilis</name>
    <dbReference type="NCBI Taxonomy" id="205917"/>
    <lineage>
        <taxon>Eukaryota</taxon>
        <taxon>Fungi</taxon>
        <taxon>Dikarya</taxon>
        <taxon>Basidiomycota</taxon>
        <taxon>Agaricomycotina</taxon>
        <taxon>Agaricomycetes</taxon>
        <taxon>Russulales</taxon>
        <taxon>Hericiaceae</taxon>
        <taxon>Dentipellis</taxon>
    </lineage>
</organism>
<name>A0A4Y9YZT4_9AGAM</name>
<comment type="caution">
    <text evidence="2">The sequence shown here is derived from an EMBL/GenBank/DDBJ whole genome shotgun (WGS) entry which is preliminary data.</text>
</comment>
<sequence length="215" mass="23729">MPYFRPFAHDCTTALHGPALATRGPEDAPRRHRSTKPTCMDSSKRVTLSSQAQRDAHVGRQPPHASSRAYPSPRAMWPALSHESASRSHGTAPLPFDGTFAQTLYVQSWPVSRIRKNPPSVAGLFPRRAGLASWLGGGKHDGCVRAERRSIFVRCECRVVCVVLGPVRVLRYDVWAARVQAKLTVSPIVSLTTASLDDIKVGRAHWTDAGWRTRC</sequence>
<protein>
    <submittedName>
        <fullName evidence="2">Uncharacterized protein</fullName>
    </submittedName>
</protein>
<keyword evidence="3" id="KW-1185">Reference proteome</keyword>
<accession>A0A4Y9YZT4</accession>
<dbReference type="EMBL" id="SEOQ01000178">
    <property type="protein sequence ID" value="TFY67895.1"/>
    <property type="molecule type" value="Genomic_DNA"/>
</dbReference>
<evidence type="ECO:0000256" key="1">
    <source>
        <dbReference type="SAM" id="MobiDB-lite"/>
    </source>
</evidence>
<gene>
    <name evidence="2" type="ORF">EVG20_g3766</name>
</gene>
<reference evidence="2 3" key="1">
    <citation type="submission" date="2019-02" db="EMBL/GenBank/DDBJ databases">
        <title>Genome sequencing of the rare red list fungi Dentipellis fragilis.</title>
        <authorList>
            <person name="Buettner E."/>
            <person name="Kellner H."/>
        </authorList>
    </citation>
    <scope>NUCLEOTIDE SEQUENCE [LARGE SCALE GENOMIC DNA]</scope>
    <source>
        <strain evidence="2 3">DSM 105465</strain>
    </source>
</reference>
<proteinExistence type="predicted"/>
<feature type="region of interest" description="Disordered" evidence="1">
    <location>
        <begin position="16"/>
        <end position="73"/>
    </location>
</feature>
<evidence type="ECO:0000313" key="3">
    <source>
        <dbReference type="Proteomes" id="UP000298327"/>
    </source>
</evidence>
<dbReference type="AlphaFoldDB" id="A0A4Y9YZT4"/>
<dbReference type="Proteomes" id="UP000298327">
    <property type="component" value="Unassembled WGS sequence"/>
</dbReference>
<evidence type="ECO:0000313" key="2">
    <source>
        <dbReference type="EMBL" id="TFY67895.1"/>
    </source>
</evidence>